<dbReference type="HAMAP" id="MF_01043">
    <property type="entry name" value="PlsY"/>
    <property type="match status" value="1"/>
</dbReference>
<accession>A0ABV7ZLE2</accession>
<evidence type="ECO:0000256" key="8">
    <source>
        <dbReference type="ARBA" id="ARBA00023209"/>
    </source>
</evidence>
<feature type="transmembrane region" description="Helical" evidence="10">
    <location>
        <begin position="13"/>
        <end position="32"/>
    </location>
</feature>
<dbReference type="Proteomes" id="UP001595783">
    <property type="component" value="Unassembled WGS sequence"/>
</dbReference>
<dbReference type="EC" id="2.3.1.275" evidence="10"/>
<evidence type="ECO:0000256" key="2">
    <source>
        <dbReference type="ARBA" id="ARBA00022516"/>
    </source>
</evidence>
<evidence type="ECO:0000256" key="9">
    <source>
        <dbReference type="ARBA" id="ARBA00023264"/>
    </source>
</evidence>
<dbReference type="RefSeq" id="WP_104752295.1">
    <property type="nucleotide sequence ID" value="NZ_FZMF01000019.1"/>
</dbReference>
<dbReference type="NCBIfam" id="TIGR00023">
    <property type="entry name" value="glycerol-3-phosphate 1-O-acyltransferase PlsY"/>
    <property type="match status" value="1"/>
</dbReference>
<evidence type="ECO:0000256" key="7">
    <source>
        <dbReference type="ARBA" id="ARBA00023136"/>
    </source>
</evidence>
<gene>
    <name evidence="10 11" type="primary">plsY</name>
    <name evidence="11" type="ORF">ACFOPX_07275</name>
</gene>
<feature type="transmembrane region" description="Helical" evidence="10">
    <location>
        <begin position="189"/>
        <end position="207"/>
    </location>
</feature>
<keyword evidence="6 10" id="KW-0443">Lipid metabolism</keyword>
<comment type="catalytic activity">
    <reaction evidence="10">
        <text>an acyl phosphate + sn-glycerol 3-phosphate = a 1-acyl-sn-glycero-3-phosphate + phosphate</text>
        <dbReference type="Rhea" id="RHEA:34075"/>
        <dbReference type="ChEBI" id="CHEBI:43474"/>
        <dbReference type="ChEBI" id="CHEBI:57597"/>
        <dbReference type="ChEBI" id="CHEBI:57970"/>
        <dbReference type="ChEBI" id="CHEBI:59918"/>
        <dbReference type="EC" id="2.3.1.275"/>
    </reaction>
</comment>
<comment type="function">
    <text evidence="10">Catalyzes the transfer of an acyl group from acyl-phosphate (acyl-PO(4)) to glycerol-3-phosphate (G3P) to form lysophosphatidic acid (LPA). This enzyme utilizes acyl-phosphate as fatty acyl donor, but not acyl-CoA or acyl-ACP.</text>
</comment>
<dbReference type="SMART" id="SM01207">
    <property type="entry name" value="G3P_acyltransf"/>
    <property type="match status" value="1"/>
</dbReference>
<protein>
    <recommendedName>
        <fullName evidence="10">Glycerol-3-phosphate acyltransferase</fullName>
    </recommendedName>
    <alternativeName>
        <fullName evidence="10">Acyl-PO4 G3P acyltransferase</fullName>
    </alternativeName>
    <alternativeName>
        <fullName evidence="10">Acyl-phosphate--glycerol-3-phosphate acyltransferase</fullName>
    </alternativeName>
    <alternativeName>
        <fullName evidence="10">G3P acyltransferase</fullName>
        <shortName evidence="10">GPAT</shortName>
        <ecNumber evidence="10">2.3.1.275</ecNumber>
    </alternativeName>
    <alternativeName>
        <fullName evidence="10">Lysophosphatidic acid synthase</fullName>
        <shortName evidence="10">LPA synthase</shortName>
    </alternativeName>
</protein>
<evidence type="ECO:0000256" key="6">
    <source>
        <dbReference type="ARBA" id="ARBA00023098"/>
    </source>
</evidence>
<dbReference type="GO" id="GO:0004366">
    <property type="term" value="F:glycerol-3-phosphate O-acyltransferase activity"/>
    <property type="evidence" value="ECO:0007669"/>
    <property type="project" value="UniProtKB-EC"/>
</dbReference>
<dbReference type="Pfam" id="PF02660">
    <property type="entry name" value="G3P_acyltransf"/>
    <property type="match status" value="1"/>
</dbReference>
<keyword evidence="1 10" id="KW-1003">Cell membrane</keyword>
<comment type="caution">
    <text evidence="11">The sequence shown here is derived from an EMBL/GenBank/DDBJ whole genome shotgun (WGS) entry which is preliminary data.</text>
</comment>
<dbReference type="InterPro" id="IPR003811">
    <property type="entry name" value="G3P_acylTferase_PlsY"/>
</dbReference>
<keyword evidence="5 10" id="KW-1133">Transmembrane helix</keyword>
<evidence type="ECO:0000256" key="10">
    <source>
        <dbReference type="HAMAP-Rule" id="MF_01043"/>
    </source>
</evidence>
<keyword evidence="4 10" id="KW-0812">Transmembrane</keyword>
<keyword evidence="11" id="KW-0012">Acyltransferase</keyword>
<keyword evidence="9 10" id="KW-1208">Phospholipid metabolism</keyword>
<keyword evidence="7 10" id="KW-0472">Membrane</keyword>
<feature type="transmembrane region" description="Helical" evidence="10">
    <location>
        <begin position="128"/>
        <end position="147"/>
    </location>
</feature>
<name>A0ABV7ZLE2_9HELI</name>
<comment type="pathway">
    <text evidence="10">Lipid metabolism; phospholipid metabolism.</text>
</comment>
<evidence type="ECO:0000313" key="11">
    <source>
        <dbReference type="EMBL" id="MFC3848312.1"/>
    </source>
</evidence>
<keyword evidence="8 10" id="KW-0594">Phospholipid biosynthesis</keyword>
<evidence type="ECO:0000256" key="1">
    <source>
        <dbReference type="ARBA" id="ARBA00022475"/>
    </source>
</evidence>
<proteinExistence type="inferred from homology"/>
<evidence type="ECO:0000256" key="3">
    <source>
        <dbReference type="ARBA" id="ARBA00022679"/>
    </source>
</evidence>
<evidence type="ECO:0000313" key="12">
    <source>
        <dbReference type="Proteomes" id="UP001595783"/>
    </source>
</evidence>
<comment type="subcellular location">
    <subcellularLocation>
        <location evidence="10">Cell membrane</location>
        <topology evidence="10">Multi-pass membrane protein</topology>
    </subcellularLocation>
</comment>
<keyword evidence="12" id="KW-1185">Reference proteome</keyword>
<comment type="similarity">
    <text evidence="10">Belongs to the PlsY family.</text>
</comment>
<keyword evidence="3 10" id="KW-0808">Transferase</keyword>
<feature type="transmembrane region" description="Helical" evidence="10">
    <location>
        <begin position="153"/>
        <end position="177"/>
    </location>
</feature>
<dbReference type="PANTHER" id="PTHR30309:SF0">
    <property type="entry name" value="GLYCEROL-3-PHOSPHATE ACYLTRANSFERASE-RELATED"/>
    <property type="match status" value="1"/>
</dbReference>
<keyword evidence="2 10" id="KW-0444">Lipid biosynthesis</keyword>
<dbReference type="EMBL" id="JBHRZO010000049">
    <property type="protein sequence ID" value="MFC3848312.1"/>
    <property type="molecule type" value="Genomic_DNA"/>
</dbReference>
<comment type="subunit">
    <text evidence="10">Probably interacts with PlsX.</text>
</comment>
<evidence type="ECO:0000256" key="5">
    <source>
        <dbReference type="ARBA" id="ARBA00022989"/>
    </source>
</evidence>
<reference evidence="12" key="1">
    <citation type="journal article" date="2019" name="Int. J. Syst. Evol. Microbiol.">
        <title>The Global Catalogue of Microorganisms (GCM) 10K type strain sequencing project: providing services to taxonomists for standard genome sequencing and annotation.</title>
        <authorList>
            <consortium name="The Broad Institute Genomics Platform"/>
            <consortium name="The Broad Institute Genome Sequencing Center for Infectious Disease"/>
            <person name="Wu L."/>
            <person name="Ma J."/>
        </authorList>
    </citation>
    <scope>NUCLEOTIDE SEQUENCE [LARGE SCALE GENOMIC DNA]</scope>
    <source>
        <strain evidence="12">CCUG 53816</strain>
    </source>
</reference>
<sequence>MEGLLVFLTNINVIFYLIGYFVGGIPFGYWIVKVCYKVDVTTQGSGGIGATNVVRVMNTIDPSKAKKLGMSVLVLDLLKGVFCVLAAKLAGLSYEAQWMVAITTILGHCYSPFLGFKGGKGVSTTMGAVLLLIPVESLIGLVLWAFVGKKLKISSLASIAGVGFATLSIFLIPALQLHLPAPIDIDAQIGTRSPMVLVFLFTLYKHWSNLIRLFTGQEKRIS</sequence>
<organism evidence="11 12">
    <name type="scientific">Helicobacter baculiformis</name>
    <dbReference type="NCBI Taxonomy" id="427351"/>
    <lineage>
        <taxon>Bacteria</taxon>
        <taxon>Pseudomonadati</taxon>
        <taxon>Campylobacterota</taxon>
        <taxon>Epsilonproteobacteria</taxon>
        <taxon>Campylobacterales</taxon>
        <taxon>Helicobacteraceae</taxon>
        <taxon>Helicobacter</taxon>
    </lineage>
</organism>
<feature type="transmembrane region" description="Helical" evidence="10">
    <location>
        <begin position="68"/>
        <end position="90"/>
    </location>
</feature>
<evidence type="ECO:0000256" key="4">
    <source>
        <dbReference type="ARBA" id="ARBA00022692"/>
    </source>
</evidence>
<dbReference type="PANTHER" id="PTHR30309">
    <property type="entry name" value="INNER MEMBRANE PROTEIN YGIH"/>
    <property type="match status" value="1"/>
</dbReference>